<accession>A0A9X3A8G9</accession>
<dbReference type="GO" id="GO:0004222">
    <property type="term" value="F:metalloendopeptidase activity"/>
    <property type="evidence" value="ECO:0007669"/>
    <property type="project" value="TreeGrafter"/>
</dbReference>
<organism evidence="10 11">
    <name type="scientific">Tsuneonella litorea</name>
    <dbReference type="NCBI Taxonomy" id="2976475"/>
    <lineage>
        <taxon>Bacteria</taxon>
        <taxon>Pseudomonadati</taxon>
        <taxon>Pseudomonadota</taxon>
        <taxon>Alphaproteobacteria</taxon>
        <taxon>Sphingomonadales</taxon>
        <taxon>Erythrobacteraceae</taxon>
        <taxon>Tsuneonella</taxon>
    </lineage>
</organism>
<proteinExistence type="predicted"/>
<dbReference type="GO" id="GO:0046872">
    <property type="term" value="F:metal ion binding"/>
    <property type="evidence" value="ECO:0007669"/>
    <property type="project" value="UniProtKB-KW"/>
</dbReference>
<dbReference type="InterPro" id="IPR011055">
    <property type="entry name" value="Dup_hybrid_motif"/>
</dbReference>
<dbReference type="GO" id="GO:0006508">
    <property type="term" value="P:proteolysis"/>
    <property type="evidence" value="ECO:0007669"/>
    <property type="project" value="UniProtKB-KW"/>
</dbReference>
<keyword evidence="2" id="KW-0645">Protease</keyword>
<comment type="caution">
    <text evidence="10">The sequence shown here is derived from an EMBL/GenBank/DDBJ whole genome shotgun (WGS) entry which is preliminary data.</text>
</comment>
<dbReference type="InterPro" id="IPR050570">
    <property type="entry name" value="Cell_wall_metabolism_enzyme"/>
</dbReference>
<reference evidence="10" key="1">
    <citation type="submission" date="2022-09" db="EMBL/GenBank/DDBJ databases">
        <title>The genome sequence of Tsuneonella sp. YG55.</title>
        <authorList>
            <person name="Liu Y."/>
        </authorList>
    </citation>
    <scope>NUCLEOTIDE SEQUENCE</scope>
    <source>
        <strain evidence="10">YG55</strain>
    </source>
</reference>
<dbReference type="CDD" id="cd12797">
    <property type="entry name" value="M23_peptidase"/>
    <property type="match status" value="1"/>
</dbReference>
<dbReference type="InterPro" id="IPR016047">
    <property type="entry name" value="M23ase_b-sheet_dom"/>
</dbReference>
<feature type="coiled-coil region" evidence="7">
    <location>
        <begin position="37"/>
        <end position="106"/>
    </location>
</feature>
<dbReference type="Pfam" id="PF01551">
    <property type="entry name" value="Peptidase_M23"/>
    <property type="match status" value="1"/>
</dbReference>
<feature type="signal peptide" evidence="8">
    <location>
        <begin position="1"/>
        <end position="21"/>
    </location>
</feature>
<name>A0A9X3A8G9_9SPHN</name>
<evidence type="ECO:0000313" key="11">
    <source>
        <dbReference type="Proteomes" id="UP001142648"/>
    </source>
</evidence>
<evidence type="ECO:0000313" key="10">
    <source>
        <dbReference type="EMBL" id="MCT2557820.1"/>
    </source>
</evidence>
<keyword evidence="8" id="KW-0732">Signal</keyword>
<evidence type="ECO:0000256" key="8">
    <source>
        <dbReference type="SAM" id="SignalP"/>
    </source>
</evidence>
<keyword evidence="6" id="KW-0482">Metalloprotease</keyword>
<keyword evidence="5" id="KW-0862">Zinc</keyword>
<evidence type="ECO:0000256" key="1">
    <source>
        <dbReference type="ARBA" id="ARBA00001947"/>
    </source>
</evidence>
<feature type="domain" description="M23ase beta-sheet core" evidence="9">
    <location>
        <begin position="309"/>
        <end position="397"/>
    </location>
</feature>
<comment type="cofactor">
    <cofactor evidence="1">
        <name>Zn(2+)</name>
        <dbReference type="ChEBI" id="CHEBI:29105"/>
    </cofactor>
</comment>
<evidence type="ECO:0000256" key="3">
    <source>
        <dbReference type="ARBA" id="ARBA00022723"/>
    </source>
</evidence>
<dbReference type="RefSeq" id="WP_259960576.1">
    <property type="nucleotide sequence ID" value="NZ_JAOAMV010000001.1"/>
</dbReference>
<evidence type="ECO:0000256" key="5">
    <source>
        <dbReference type="ARBA" id="ARBA00022833"/>
    </source>
</evidence>
<keyword evidence="3" id="KW-0479">Metal-binding</keyword>
<dbReference type="SUPFAM" id="SSF51261">
    <property type="entry name" value="Duplicated hybrid motif"/>
    <property type="match status" value="1"/>
</dbReference>
<evidence type="ECO:0000256" key="7">
    <source>
        <dbReference type="SAM" id="Coils"/>
    </source>
</evidence>
<dbReference type="EMBL" id="JAOAMV010000001">
    <property type="protein sequence ID" value="MCT2557820.1"/>
    <property type="molecule type" value="Genomic_DNA"/>
</dbReference>
<protein>
    <submittedName>
        <fullName evidence="10">Peptidoglycan DD-metalloendopeptidase family protein</fullName>
    </submittedName>
</protein>
<evidence type="ECO:0000256" key="6">
    <source>
        <dbReference type="ARBA" id="ARBA00023049"/>
    </source>
</evidence>
<dbReference type="Proteomes" id="UP001142648">
    <property type="component" value="Unassembled WGS sequence"/>
</dbReference>
<evidence type="ECO:0000256" key="2">
    <source>
        <dbReference type="ARBA" id="ARBA00022670"/>
    </source>
</evidence>
<dbReference type="PANTHER" id="PTHR21666">
    <property type="entry name" value="PEPTIDASE-RELATED"/>
    <property type="match status" value="1"/>
</dbReference>
<evidence type="ECO:0000256" key="4">
    <source>
        <dbReference type="ARBA" id="ARBA00022801"/>
    </source>
</evidence>
<keyword evidence="4" id="KW-0378">Hydrolase</keyword>
<feature type="chain" id="PRO_5040965494" evidence="8">
    <location>
        <begin position="22"/>
        <end position="402"/>
    </location>
</feature>
<keyword evidence="7" id="KW-0175">Coiled coil</keyword>
<sequence length="402" mass="41698">MTLRFALPAMAALVLGASAFAQLGSGYRDAGETRTALAEARAQARAASARASRLEVEARATRAAAEKTAREAAAVAARIQQAEAQIAAARARIALARSERARIEQRLAERRGPLVRLTAGLQKLARRPLALAVLRPGSLRETVHLRAVLETTLPEVRRRTAALRGELGRVQAVEAEARAAYAALRDGERALADRRTRLATLETRQRLASRRVGGVAAREAERALALAEEARDLDALVARLDAAGTLRQQLAALPGPLLRPPRPGASEVLADASPADAAPTARAPAFQLPVSGRTVSGFGQPTGTGGLANGIALAPAAGALVVAPAAGRVAFAGPFRGFDRIVIVEHAGGFTSLVTGLARVDVAVGDTLVAGATLGVAGAGRPVVGFELRRAGEPVNPVDFLR</sequence>
<dbReference type="AlphaFoldDB" id="A0A9X3A8G9"/>
<gene>
    <name evidence="10" type="ORF">N0B51_02370</name>
</gene>
<keyword evidence="11" id="KW-1185">Reference proteome</keyword>
<evidence type="ECO:0000259" key="9">
    <source>
        <dbReference type="Pfam" id="PF01551"/>
    </source>
</evidence>
<dbReference type="PANTHER" id="PTHR21666:SF288">
    <property type="entry name" value="CELL DIVISION PROTEIN YTFB"/>
    <property type="match status" value="1"/>
</dbReference>
<dbReference type="Gene3D" id="2.70.70.10">
    <property type="entry name" value="Glucose Permease (Domain IIA)"/>
    <property type="match status" value="1"/>
</dbReference>